<sequence>MAVVSAAFASLTGNLHMPLKTLTYGAFHLGLYMLAALAWTGLCVLVLLNARRGMPGLSAGASLYTGTVGALVCLGLLLLDVFRLVSDRVVLFGLLVVGVMVPTLIAVFLYVRLNARRQDVC</sequence>
<reference evidence="2 4" key="2">
    <citation type="submission" date="2024-03" db="EMBL/GenBank/DDBJ databases">
        <authorList>
            <person name="Alaster D. Moffat"/>
            <person name="Govind Chandra"/>
            <person name="Andrew W. Truman"/>
        </authorList>
    </citation>
    <scope>NUCLEOTIDE SEQUENCE [LARGE SCALE GENOMIC DNA]</scope>
    <source>
        <strain evidence="2">PS652</strain>
    </source>
</reference>
<dbReference type="RefSeq" id="WP_038996301.1">
    <property type="nucleotide sequence ID" value="NZ_OZ024668.1"/>
</dbReference>
<keyword evidence="1" id="KW-0812">Transmembrane</keyword>
<proteinExistence type="predicted"/>
<name>A0A5E6R8Y1_PSEFL</name>
<dbReference type="EMBL" id="OZ024668">
    <property type="protein sequence ID" value="CAK9890450.1"/>
    <property type="molecule type" value="Genomic_DNA"/>
</dbReference>
<feature type="transmembrane region" description="Helical" evidence="1">
    <location>
        <begin position="26"/>
        <end position="48"/>
    </location>
</feature>
<accession>A0A5E6R8Y1</accession>
<feature type="transmembrane region" description="Helical" evidence="1">
    <location>
        <begin position="91"/>
        <end position="111"/>
    </location>
</feature>
<evidence type="ECO:0000313" key="2">
    <source>
        <dbReference type="EMBL" id="CAK9890450.1"/>
    </source>
</evidence>
<gene>
    <name evidence="3" type="ORF">PS652_01320</name>
    <name evidence="2" type="ORF">PS652_03294</name>
</gene>
<feature type="transmembrane region" description="Helical" evidence="1">
    <location>
        <begin position="60"/>
        <end position="79"/>
    </location>
</feature>
<evidence type="ECO:0000256" key="1">
    <source>
        <dbReference type="SAM" id="Phobius"/>
    </source>
</evidence>
<dbReference type="Proteomes" id="UP000326595">
    <property type="component" value="Chromosome"/>
</dbReference>
<reference evidence="3" key="1">
    <citation type="submission" date="2019-09" db="EMBL/GenBank/DDBJ databases">
        <authorList>
            <person name="Chandra G."/>
            <person name="Truman W A."/>
        </authorList>
    </citation>
    <scope>NUCLEOTIDE SEQUENCE [LARGE SCALE GENOMIC DNA]</scope>
    <source>
        <strain evidence="3">PS652</strain>
    </source>
</reference>
<dbReference type="EMBL" id="CABVHG010000006">
    <property type="protein sequence ID" value="VVM61737.1"/>
    <property type="molecule type" value="Genomic_DNA"/>
</dbReference>
<keyword evidence="1" id="KW-0472">Membrane</keyword>
<keyword evidence="1" id="KW-1133">Transmembrane helix</keyword>
<organism evidence="3">
    <name type="scientific">Pseudomonas fluorescens</name>
    <dbReference type="NCBI Taxonomy" id="294"/>
    <lineage>
        <taxon>Bacteria</taxon>
        <taxon>Pseudomonadati</taxon>
        <taxon>Pseudomonadota</taxon>
        <taxon>Gammaproteobacteria</taxon>
        <taxon>Pseudomonadales</taxon>
        <taxon>Pseudomonadaceae</taxon>
        <taxon>Pseudomonas</taxon>
    </lineage>
</organism>
<evidence type="ECO:0000313" key="3">
    <source>
        <dbReference type="EMBL" id="VVM61737.1"/>
    </source>
</evidence>
<protein>
    <submittedName>
        <fullName evidence="3">Uncharacterized protein</fullName>
    </submittedName>
</protein>
<evidence type="ECO:0000313" key="4">
    <source>
        <dbReference type="Proteomes" id="UP000326595"/>
    </source>
</evidence>
<dbReference type="AlphaFoldDB" id="A0A5E6R8Y1"/>